<dbReference type="SFLD" id="SFLDG00002">
    <property type="entry name" value="C1.7:_P-type_atpase_like"/>
    <property type="match status" value="1"/>
</dbReference>
<evidence type="ECO:0000256" key="12">
    <source>
        <dbReference type="ARBA" id="ARBA00022842"/>
    </source>
</evidence>
<keyword evidence="21" id="KW-0378">Hydrolase</keyword>
<dbReference type="SUPFAM" id="SSF56784">
    <property type="entry name" value="HAD-like"/>
    <property type="match status" value="1"/>
</dbReference>
<evidence type="ECO:0000256" key="9">
    <source>
        <dbReference type="ARBA" id="ARBA00022741"/>
    </source>
</evidence>
<dbReference type="GO" id="GO:0005507">
    <property type="term" value="F:copper ion binding"/>
    <property type="evidence" value="ECO:0007669"/>
    <property type="project" value="InterPro"/>
</dbReference>
<dbReference type="InterPro" id="IPR006122">
    <property type="entry name" value="HMA_Cu_ion-bd"/>
</dbReference>
<dbReference type="SUPFAM" id="SSF81665">
    <property type="entry name" value="Calcium ATPase, transmembrane domain M"/>
    <property type="match status" value="1"/>
</dbReference>
<dbReference type="PANTHER" id="PTHR43520">
    <property type="entry name" value="ATP7, ISOFORM B"/>
    <property type="match status" value="1"/>
</dbReference>
<dbReference type="RefSeq" id="WP_126725393.1">
    <property type="nucleotide sequence ID" value="NZ_RYZH01000018.1"/>
</dbReference>
<keyword evidence="4" id="KW-0813">Transport</keyword>
<evidence type="ECO:0000256" key="5">
    <source>
        <dbReference type="ARBA" id="ARBA00022475"/>
    </source>
</evidence>
<dbReference type="GO" id="GO:0043682">
    <property type="term" value="F:P-type divalent copper transporter activity"/>
    <property type="evidence" value="ECO:0007669"/>
    <property type="project" value="TreeGrafter"/>
</dbReference>
<feature type="domain" description="HMA" evidence="20">
    <location>
        <begin position="145"/>
        <end position="211"/>
    </location>
</feature>
<evidence type="ECO:0000256" key="11">
    <source>
        <dbReference type="ARBA" id="ARBA00022840"/>
    </source>
</evidence>
<feature type="transmembrane region" description="Helical" evidence="18">
    <location>
        <begin position="486"/>
        <end position="507"/>
    </location>
</feature>
<dbReference type="PRINTS" id="PR00119">
    <property type="entry name" value="CATATPASE"/>
</dbReference>
<feature type="transmembrane region" description="Helical" evidence="18">
    <location>
        <begin position="271"/>
        <end position="295"/>
    </location>
</feature>
<dbReference type="EMBL" id="RYZH01000018">
    <property type="protein sequence ID" value="RUL87683.1"/>
    <property type="molecule type" value="Genomic_DNA"/>
</dbReference>
<comment type="caution">
    <text evidence="21">The sequence shown here is derived from an EMBL/GenBank/DDBJ whole genome shotgun (WGS) entry which is preliminary data.</text>
</comment>
<evidence type="ECO:0000256" key="10">
    <source>
        <dbReference type="ARBA" id="ARBA00022796"/>
    </source>
</evidence>
<evidence type="ECO:0000313" key="22">
    <source>
        <dbReference type="Proteomes" id="UP000280296"/>
    </source>
</evidence>
<dbReference type="InterPro" id="IPR017969">
    <property type="entry name" value="Heavy-metal-associated_CS"/>
</dbReference>
<dbReference type="FunFam" id="3.30.70.100:FF:000001">
    <property type="entry name" value="ATPase copper transporting beta"/>
    <property type="match status" value="1"/>
</dbReference>
<evidence type="ECO:0000256" key="19">
    <source>
        <dbReference type="SAM" id="MobiDB-lite"/>
    </source>
</evidence>
<organism evidence="21 22">
    <name type="scientific">Tautonia sociabilis</name>
    <dbReference type="NCBI Taxonomy" id="2080755"/>
    <lineage>
        <taxon>Bacteria</taxon>
        <taxon>Pseudomonadati</taxon>
        <taxon>Planctomycetota</taxon>
        <taxon>Planctomycetia</taxon>
        <taxon>Isosphaerales</taxon>
        <taxon>Isosphaeraceae</taxon>
        <taxon>Tautonia</taxon>
    </lineage>
</organism>
<dbReference type="InterPro" id="IPR023298">
    <property type="entry name" value="ATPase_P-typ_TM_dom_sf"/>
</dbReference>
<evidence type="ECO:0000256" key="7">
    <source>
        <dbReference type="ARBA" id="ARBA00022723"/>
    </source>
</evidence>
<dbReference type="Pfam" id="PF00122">
    <property type="entry name" value="E1-E2_ATPase"/>
    <property type="match status" value="1"/>
</dbReference>
<dbReference type="GO" id="GO:0055070">
    <property type="term" value="P:copper ion homeostasis"/>
    <property type="evidence" value="ECO:0007669"/>
    <property type="project" value="TreeGrafter"/>
</dbReference>
<dbReference type="NCBIfam" id="TIGR01511">
    <property type="entry name" value="ATPase-IB1_Cu"/>
    <property type="match status" value="1"/>
</dbReference>
<sequence length="876" mass="90490">MIETDGKLVRMTIAGMSCDHCVRTVRKAIESVPGVRSASVDLASGRAEVRVIPGWVDEQGLRSAVSQAGYEGEIEASSGEVPAAADTADASDEDSAGSGDDSEGPPPRPSPANASAPLPPVVSIGSMPGADRAGEAPDLPVGAGEPRELAISGMHCASCVARVERALSGVPGVSEARVNLATERARVVVDPSRFDEQALRLAVSEAGYDARPVEDDADPSRAAERMRRDREGRVAYWRRRLIVGLVLVSPLVVLGLGPMLLGGAWAQARWIGWAMLLPATVLQVYLGGPYLAGAIDRLRHGSTNMDTLVALGTSTAFGYSVYHLAVGDHEGTHFFMDAGIILTLITLGSFLEARSRGAAGQAIERLLDLAPKTARVVRPGGREEDVPLADVALGDVVRVRPGESIPVDGEVIEGESDVDESMLTGESLPVTKRPGDTVVGGSRNAEGTILVRATRLGKDSALQQIVELVREAQGSKAGVQRLADRIASVFVPTVLVIALITLLGWGLGSGSWRAGVLNAAAVLIISCPCALGLATPVAVAVATGRGARAGLLVRDASAFERMDRIGAVVLDKTGTVTEGKPTVSDVILHGSLDRDRLLLLAGAAERGSEHPVAHALSAFADGREIAVDGFRAVRGGGVSASVDGRMVLVGSAAFLEGRGIAVPDVDAGGVGRTVVHVAVDGALAGSIVLADAPKPHSREAIDTLRRQGIEVFLLTGDDPSPARAVAEAVGIPPHHVFARVLPDEKASKVAALRMAEGGRARRVAMVGDGINDAPALAAADVGIALGTGTDVAKAAADVVIATGDLRGVPRALALGRATLRAIRQNLFWAFFYNAVGIPVAALGLFGAYGPMVAALAMSLSSVTVVTRARLINLSPI</sequence>
<dbReference type="FunFam" id="2.70.150.10:FF:000020">
    <property type="entry name" value="Copper-exporting P-type ATPase A"/>
    <property type="match status" value="1"/>
</dbReference>
<evidence type="ECO:0000256" key="13">
    <source>
        <dbReference type="ARBA" id="ARBA00022967"/>
    </source>
</evidence>
<evidence type="ECO:0000259" key="20">
    <source>
        <dbReference type="PROSITE" id="PS50846"/>
    </source>
</evidence>
<dbReference type="NCBIfam" id="TIGR01494">
    <property type="entry name" value="ATPase_P-type"/>
    <property type="match status" value="1"/>
</dbReference>
<feature type="transmembrane region" description="Helical" evidence="18">
    <location>
        <begin position="307"/>
        <end position="325"/>
    </location>
</feature>
<feature type="transmembrane region" description="Helical" evidence="18">
    <location>
        <begin position="241"/>
        <end position="265"/>
    </location>
</feature>
<dbReference type="PROSITE" id="PS50846">
    <property type="entry name" value="HMA_2"/>
    <property type="match status" value="2"/>
</dbReference>
<dbReference type="NCBIfam" id="TIGR00003">
    <property type="entry name" value="copper ion binding protein"/>
    <property type="match status" value="2"/>
</dbReference>
<keyword evidence="13" id="KW-1278">Translocase</keyword>
<feature type="transmembrane region" description="Helical" evidence="18">
    <location>
        <begin position="519"/>
        <end position="542"/>
    </location>
</feature>
<dbReference type="InterPro" id="IPR044492">
    <property type="entry name" value="P_typ_ATPase_HD_dom"/>
</dbReference>
<dbReference type="CDD" id="cd00371">
    <property type="entry name" value="HMA"/>
    <property type="match status" value="2"/>
</dbReference>
<feature type="transmembrane region" description="Helical" evidence="18">
    <location>
        <begin position="331"/>
        <end position="351"/>
    </location>
</feature>
<dbReference type="Gene3D" id="3.30.70.100">
    <property type="match status" value="2"/>
</dbReference>
<dbReference type="Gene3D" id="3.40.50.1000">
    <property type="entry name" value="HAD superfamily/HAD-like"/>
    <property type="match status" value="1"/>
</dbReference>
<dbReference type="Gene3D" id="2.70.150.10">
    <property type="entry name" value="Calcium-transporting ATPase, cytoplasmic transduction domain A"/>
    <property type="match status" value="1"/>
</dbReference>
<keyword evidence="9 18" id="KW-0547">Nucleotide-binding</keyword>
<dbReference type="NCBIfam" id="TIGR01512">
    <property type="entry name" value="ATPase-IB2_Cd"/>
    <property type="match status" value="1"/>
</dbReference>
<dbReference type="SFLD" id="SFLDS00003">
    <property type="entry name" value="Haloacid_Dehalogenase"/>
    <property type="match status" value="1"/>
</dbReference>
<keyword evidence="14 18" id="KW-1133">Transmembrane helix</keyword>
<keyword evidence="6 18" id="KW-0812">Transmembrane</keyword>
<keyword evidence="5 18" id="KW-1003">Cell membrane</keyword>
<dbReference type="InterPro" id="IPR027256">
    <property type="entry name" value="P-typ_ATPase_IB"/>
</dbReference>
<feature type="region of interest" description="Disordered" evidence="19">
    <location>
        <begin position="71"/>
        <end position="141"/>
    </location>
</feature>
<comment type="subcellular location">
    <subcellularLocation>
        <location evidence="1">Cell membrane</location>
        <topology evidence="1">Multi-pass membrane protein</topology>
    </subcellularLocation>
</comment>
<dbReference type="GO" id="GO:0016887">
    <property type="term" value="F:ATP hydrolysis activity"/>
    <property type="evidence" value="ECO:0007669"/>
    <property type="project" value="InterPro"/>
</dbReference>
<evidence type="ECO:0000256" key="2">
    <source>
        <dbReference type="ARBA" id="ARBA00006024"/>
    </source>
</evidence>
<evidence type="ECO:0000256" key="4">
    <source>
        <dbReference type="ARBA" id="ARBA00022448"/>
    </source>
</evidence>
<dbReference type="InterPro" id="IPR036412">
    <property type="entry name" value="HAD-like_sf"/>
</dbReference>
<dbReference type="GO" id="GO:0140581">
    <property type="term" value="F:P-type monovalent copper transporter activity"/>
    <property type="evidence" value="ECO:0007669"/>
    <property type="project" value="UniProtKB-EC"/>
</dbReference>
<dbReference type="CDD" id="cd02094">
    <property type="entry name" value="P-type_ATPase_Cu-like"/>
    <property type="match status" value="1"/>
</dbReference>
<evidence type="ECO:0000256" key="3">
    <source>
        <dbReference type="ARBA" id="ARBA00012517"/>
    </source>
</evidence>
<dbReference type="GO" id="GO:0005524">
    <property type="term" value="F:ATP binding"/>
    <property type="evidence" value="ECO:0007669"/>
    <property type="project" value="UniProtKB-UniRule"/>
</dbReference>
<evidence type="ECO:0000256" key="1">
    <source>
        <dbReference type="ARBA" id="ARBA00004651"/>
    </source>
</evidence>
<feature type="compositionally biased region" description="Acidic residues" evidence="19">
    <location>
        <begin position="89"/>
        <end position="103"/>
    </location>
</feature>
<dbReference type="PRINTS" id="PR00120">
    <property type="entry name" value="HATPASE"/>
</dbReference>
<keyword evidence="7 18" id="KW-0479">Metal-binding</keyword>
<evidence type="ECO:0000256" key="18">
    <source>
        <dbReference type="RuleBase" id="RU362081"/>
    </source>
</evidence>
<keyword evidence="11 18" id="KW-0067">ATP-binding</keyword>
<dbReference type="AlphaFoldDB" id="A0A432MJV1"/>
<dbReference type="PROSITE" id="PS00154">
    <property type="entry name" value="ATPASE_E1_E2"/>
    <property type="match status" value="1"/>
</dbReference>
<protein>
    <recommendedName>
        <fullName evidence="3">P-type Cu(+) transporter</fullName>
        <ecNumber evidence="3">7.2.2.8</ecNumber>
    </recommendedName>
</protein>
<dbReference type="SFLD" id="SFLDF00027">
    <property type="entry name" value="p-type_atpase"/>
    <property type="match status" value="1"/>
</dbReference>
<dbReference type="Pfam" id="PF00702">
    <property type="entry name" value="Hydrolase"/>
    <property type="match status" value="1"/>
</dbReference>
<dbReference type="SUPFAM" id="SSF81653">
    <property type="entry name" value="Calcium ATPase, transduction domain A"/>
    <property type="match status" value="1"/>
</dbReference>
<gene>
    <name evidence="21" type="primary">cadA</name>
    <name evidence="21" type="ORF">TsocGM_10875</name>
</gene>
<evidence type="ECO:0000256" key="8">
    <source>
        <dbReference type="ARBA" id="ARBA00022737"/>
    </source>
</evidence>
<keyword evidence="22" id="KW-1185">Reference proteome</keyword>
<keyword evidence="8" id="KW-0677">Repeat</keyword>
<dbReference type="InterPro" id="IPR059000">
    <property type="entry name" value="ATPase_P-type_domA"/>
</dbReference>
<evidence type="ECO:0000256" key="14">
    <source>
        <dbReference type="ARBA" id="ARBA00022989"/>
    </source>
</evidence>
<dbReference type="InterPro" id="IPR023299">
    <property type="entry name" value="ATPase_P-typ_cyto_dom_N"/>
</dbReference>
<dbReference type="InterPro" id="IPR036163">
    <property type="entry name" value="HMA_dom_sf"/>
</dbReference>
<proteinExistence type="inferred from homology"/>
<dbReference type="InterPro" id="IPR001757">
    <property type="entry name" value="P_typ_ATPase"/>
</dbReference>
<keyword evidence="12" id="KW-0460">Magnesium</keyword>
<feature type="transmembrane region" description="Helical" evidence="18">
    <location>
        <begin position="826"/>
        <end position="845"/>
    </location>
</feature>
<dbReference type="FunFam" id="3.30.70.100:FF:000005">
    <property type="entry name" value="Copper-exporting P-type ATPase A"/>
    <property type="match status" value="1"/>
</dbReference>
<dbReference type="NCBIfam" id="TIGR01525">
    <property type="entry name" value="ATPase-IB_hvy"/>
    <property type="match status" value="1"/>
</dbReference>
<evidence type="ECO:0000313" key="21">
    <source>
        <dbReference type="EMBL" id="RUL87683.1"/>
    </source>
</evidence>
<dbReference type="EC" id="7.2.2.8" evidence="3"/>
<reference evidence="21 22" key="1">
    <citation type="submission" date="2018-12" db="EMBL/GenBank/DDBJ databases">
        <authorList>
            <person name="Toschakov S.V."/>
        </authorList>
    </citation>
    <scope>NUCLEOTIDE SEQUENCE [LARGE SCALE GENOMIC DNA]</scope>
    <source>
        <strain evidence="21 22">GM2012</strain>
    </source>
</reference>
<dbReference type="InterPro" id="IPR023214">
    <property type="entry name" value="HAD_sf"/>
</dbReference>
<dbReference type="InterPro" id="IPR008250">
    <property type="entry name" value="ATPase_P-typ_transduc_dom_A_sf"/>
</dbReference>
<name>A0A432MJV1_9BACT</name>
<keyword evidence="16" id="KW-0406">Ion transport</keyword>
<evidence type="ECO:0000256" key="16">
    <source>
        <dbReference type="ARBA" id="ARBA00023065"/>
    </source>
</evidence>
<dbReference type="PROSITE" id="PS01229">
    <property type="entry name" value="COF_2"/>
    <property type="match status" value="1"/>
</dbReference>
<evidence type="ECO:0000256" key="15">
    <source>
        <dbReference type="ARBA" id="ARBA00023008"/>
    </source>
</evidence>
<evidence type="ECO:0000256" key="17">
    <source>
        <dbReference type="ARBA" id="ARBA00023136"/>
    </source>
</evidence>
<evidence type="ECO:0000256" key="6">
    <source>
        <dbReference type="ARBA" id="ARBA00022692"/>
    </source>
</evidence>
<dbReference type="InterPro" id="IPR018303">
    <property type="entry name" value="ATPase_P-typ_P_site"/>
</dbReference>
<dbReference type="Gene3D" id="3.40.1110.10">
    <property type="entry name" value="Calcium-transporting ATPase, cytoplasmic domain N"/>
    <property type="match status" value="1"/>
</dbReference>
<dbReference type="Proteomes" id="UP000280296">
    <property type="component" value="Unassembled WGS sequence"/>
</dbReference>
<dbReference type="GO" id="GO:0005886">
    <property type="term" value="C:plasma membrane"/>
    <property type="evidence" value="ECO:0007669"/>
    <property type="project" value="UniProtKB-SubCell"/>
</dbReference>
<dbReference type="GO" id="GO:0060003">
    <property type="term" value="P:copper ion export"/>
    <property type="evidence" value="ECO:0007669"/>
    <property type="project" value="UniProtKB-ARBA"/>
</dbReference>
<keyword evidence="17 18" id="KW-0472">Membrane</keyword>
<keyword evidence="10" id="KW-0187">Copper transport</keyword>
<dbReference type="Pfam" id="PF00403">
    <property type="entry name" value="HMA"/>
    <property type="match status" value="2"/>
</dbReference>
<comment type="similarity">
    <text evidence="2 18">Belongs to the cation transport ATPase (P-type) (TC 3.A.3) family. Type IB subfamily.</text>
</comment>
<accession>A0A432MJV1</accession>
<dbReference type="PROSITE" id="PS01047">
    <property type="entry name" value="HMA_1"/>
    <property type="match status" value="2"/>
</dbReference>
<feature type="domain" description="HMA" evidence="20">
    <location>
        <begin position="7"/>
        <end position="73"/>
    </location>
</feature>
<reference evidence="21 22" key="2">
    <citation type="submission" date="2019-01" db="EMBL/GenBank/DDBJ databases">
        <title>Tautonia sociabilis, a novel thermotolerant planctomycete of Isosphaeraceae family, isolated from a 4000 m deep subterranean habitat.</title>
        <authorList>
            <person name="Kovaleva O.L."/>
            <person name="Elcheninov A.G."/>
            <person name="Van Heerden E."/>
            <person name="Toshchakov S.V."/>
            <person name="Novikov A."/>
            <person name="Bonch-Osmolovskaya E.A."/>
            <person name="Kublanov I.V."/>
        </authorList>
    </citation>
    <scope>NUCLEOTIDE SEQUENCE [LARGE SCALE GENOMIC DNA]</scope>
    <source>
        <strain evidence="21 22">GM2012</strain>
    </source>
</reference>
<dbReference type="SUPFAM" id="SSF55008">
    <property type="entry name" value="HMA, heavy metal-associated domain"/>
    <property type="match status" value="2"/>
</dbReference>
<keyword evidence="15" id="KW-0186">Copper</keyword>
<dbReference type="PANTHER" id="PTHR43520:SF8">
    <property type="entry name" value="P-TYPE CU(+) TRANSPORTER"/>
    <property type="match status" value="1"/>
</dbReference>
<dbReference type="OrthoDB" id="211392at2"/>
<dbReference type="InterPro" id="IPR006121">
    <property type="entry name" value="HMA_dom"/>
</dbReference>